<dbReference type="Gene3D" id="3.90.79.10">
    <property type="entry name" value="Nucleoside Triphosphate Pyrophosphohydrolase"/>
    <property type="match status" value="1"/>
</dbReference>
<dbReference type="PRINTS" id="PR00502">
    <property type="entry name" value="NUDIXFAMILY"/>
</dbReference>
<evidence type="ECO:0000256" key="1">
    <source>
        <dbReference type="ARBA" id="ARBA00005582"/>
    </source>
</evidence>
<evidence type="ECO:0000259" key="3">
    <source>
        <dbReference type="PROSITE" id="PS51462"/>
    </source>
</evidence>
<dbReference type="RefSeq" id="WP_120168202.1">
    <property type="nucleotide sequence ID" value="NZ_MCIB01000009.1"/>
</dbReference>
<keyword evidence="2" id="KW-0378">Hydrolase</keyword>
<dbReference type="PANTHER" id="PTHR43736:SF1">
    <property type="entry name" value="DIHYDRONEOPTERIN TRIPHOSPHATE DIPHOSPHATASE"/>
    <property type="match status" value="1"/>
</dbReference>
<proteinExistence type="inferred from homology"/>
<dbReference type="EMBL" id="MCIB01000009">
    <property type="protein sequence ID" value="RKD32713.1"/>
    <property type="molecule type" value="Genomic_DNA"/>
</dbReference>
<evidence type="ECO:0000313" key="4">
    <source>
        <dbReference type="EMBL" id="RKD32713.1"/>
    </source>
</evidence>
<keyword evidence="5" id="KW-1185">Reference proteome</keyword>
<name>A0A419T5K5_9FIRM</name>
<dbReference type="AlphaFoldDB" id="A0A419T5K5"/>
<dbReference type="InterPro" id="IPR015797">
    <property type="entry name" value="NUDIX_hydrolase-like_dom_sf"/>
</dbReference>
<protein>
    <recommendedName>
        <fullName evidence="3">Nudix hydrolase domain-containing protein</fullName>
    </recommendedName>
</protein>
<gene>
    <name evidence="4" type="ORF">BET03_10275</name>
</gene>
<accession>A0A419T5K5</accession>
<dbReference type="GO" id="GO:0016787">
    <property type="term" value="F:hydrolase activity"/>
    <property type="evidence" value="ECO:0007669"/>
    <property type="project" value="UniProtKB-KW"/>
</dbReference>
<evidence type="ECO:0000313" key="5">
    <source>
        <dbReference type="Proteomes" id="UP000284177"/>
    </source>
</evidence>
<organism evidence="4 5">
    <name type="scientific">Thermohalobacter berrensis</name>
    <dbReference type="NCBI Taxonomy" id="99594"/>
    <lineage>
        <taxon>Bacteria</taxon>
        <taxon>Bacillati</taxon>
        <taxon>Bacillota</taxon>
        <taxon>Tissierellia</taxon>
        <taxon>Tissierellales</taxon>
        <taxon>Thermohalobacteraceae</taxon>
        <taxon>Thermohalobacter</taxon>
    </lineage>
</organism>
<dbReference type="SUPFAM" id="SSF55811">
    <property type="entry name" value="Nudix"/>
    <property type="match status" value="1"/>
</dbReference>
<dbReference type="PROSITE" id="PS51462">
    <property type="entry name" value="NUDIX"/>
    <property type="match status" value="1"/>
</dbReference>
<evidence type="ECO:0000256" key="2">
    <source>
        <dbReference type="ARBA" id="ARBA00022801"/>
    </source>
</evidence>
<dbReference type="InterPro" id="IPR020476">
    <property type="entry name" value="Nudix_hydrolase"/>
</dbReference>
<comment type="similarity">
    <text evidence="1">Belongs to the Nudix hydrolase family.</text>
</comment>
<feature type="domain" description="Nudix hydrolase" evidence="3">
    <location>
        <begin position="1"/>
        <end position="128"/>
    </location>
</feature>
<dbReference type="Proteomes" id="UP000284177">
    <property type="component" value="Unassembled WGS sequence"/>
</dbReference>
<sequence length="131" mass="15229">MFRVLTKALILDNDKILLLKRKQGSFGGGLWDIPGGKLEFGESPKESLIREVYEETSLKVDIHEPIRVSSGINEERNKQYITIVYLCTYKSGKVTLSKEHSDYIWVKLSDIEKFDKIYYVNEAVNEYKKTF</sequence>
<reference evidence="4 5" key="1">
    <citation type="submission" date="2016-08" db="EMBL/GenBank/DDBJ databases">
        <title>Novel Firmicutes and Novel Genomes.</title>
        <authorList>
            <person name="Poppleton D.I."/>
            <person name="Gribaldo S."/>
        </authorList>
    </citation>
    <scope>NUCLEOTIDE SEQUENCE [LARGE SCALE GENOMIC DNA]</scope>
    <source>
        <strain evidence="4 5">CTT3</strain>
    </source>
</reference>
<dbReference type="OrthoDB" id="9787476at2"/>
<dbReference type="Pfam" id="PF00293">
    <property type="entry name" value="NUDIX"/>
    <property type="match status" value="1"/>
</dbReference>
<comment type="caution">
    <text evidence="4">The sequence shown here is derived from an EMBL/GenBank/DDBJ whole genome shotgun (WGS) entry which is preliminary data.</text>
</comment>
<dbReference type="PANTHER" id="PTHR43736">
    <property type="entry name" value="ADP-RIBOSE PYROPHOSPHATASE"/>
    <property type="match status" value="1"/>
</dbReference>
<dbReference type="InterPro" id="IPR000086">
    <property type="entry name" value="NUDIX_hydrolase_dom"/>
</dbReference>